<sequence>MTSDASLAASRRTALVGPGRKVELLSEKETETVLDTGSR</sequence>
<dbReference type="KEGG" id="mec:Q7C_2725"/>
<keyword evidence="2" id="KW-1185">Reference proteome</keyword>
<proteinExistence type="predicted"/>
<dbReference type="Proteomes" id="UP000009145">
    <property type="component" value="Plasmid pJAM7"/>
</dbReference>
<protein>
    <submittedName>
        <fullName evidence="1">Uncharacterized protein</fullName>
    </submittedName>
</protein>
<accession>I1YLQ2</accession>
<evidence type="ECO:0000313" key="2">
    <source>
        <dbReference type="Proteomes" id="UP000009145"/>
    </source>
</evidence>
<dbReference type="EMBL" id="CP003381">
    <property type="protein sequence ID" value="AFJ03845.1"/>
    <property type="molecule type" value="Genomic_DNA"/>
</dbReference>
<keyword evidence="1" id="KW-0614">Plasmid</keyword>
<organism evidence="1 2">
    <name type="scientific">Methylophaga frappieri (strain ATCC BAA-2434 / DSM 25690 / JAM7)</name>
    <dbReference type="NCBI Taxonomy" id="754477"/>
    <lineage>
        <taxon>Bacteria</taxon>
        <taxon>Pseudomonadati</taxon>
        <taxon>Pseudomonadota</taxon>
        <taxon>Gammaproteobacteria</taxon>
        <taxon>Thiotrichales</taxon>
        <taxon>Piscirickettsiaceae</taxon>
        <taxon>Methylophaga</taxon>
    </lineage>
</organism>
<dbReference type="HOGENOM" id="CLU_3312566_0_0_6"/>
<name>I1YLQ2_METFJ</name>
<evidence type="ECO:0000313" key="1">
    <source>
        <dbReference type="EMBL" id="AFJ03845.1"/>
    </source>
</evidence>
<dbReference type="AlphaFoldDB" id="I1YLQ2"/>
<geneLocation type="plasmid" evidence="2">
    <name>pJAM7</name>
</geneLocation>
<gene>
    <name evidence="1" type="ordered locus">Q7C_2725</name>
</gene>
<reference evidence="1 2" key="1">
    <citation type="journal article" date="2012" name="J. Bacteriol.">
        <title>Complete genome sequences of Methylophaga sp. strain JAM1 and Methylophaga sp. strain JAM7.</title>
        <authorList>
            <person name="Villeneuve C."/>
            <person name="Martineau C."/>
            <person name="Mauffrey F."/>
            <person name="Villemur R."/>
        </authorList>
    </citation>
    <scope>NUCLEOTIDE SEQUENCE [LARGE SCALE GENOMIC DNA]</scope>
    <source>
        <strain evidence="1 2">JAM7</strain>
        <plasmid evidence="2">pJAM7</plasmid>
    </source>
</reference>